<dbReference type="RefSeq" id="XP_064658301.1">
    <property type="nucleotide sequence ID" value="XM_064803386.1"/>
</dbReference>
<sequence length="610" mass="65474">MASSPLAPSTPAATPRRMAMNRSFTVPAKISTTPKSASGQAEIGATEGVETLYVHPNANIIKFTSASRPSSSASASPGRPGSSQGTQSWASPTERTMAAGPMEIYRVPGSVSFLHSGALLHAILPRSQCWCVDGVSKFALRVLPDTYYRIELPGETEDDLREVEKLKATLQKVLYYERTPCPFSRSFSVDLPEELEIKKTRRKSSGPAKKWRLERASSWKPEGWVPPAEGEDSASGSMDDETEEDGSDEGEKSEASEAADDVQDTVMSTPSRPRIAAASRSVTAPSQMALQSPSPSKLRTRVDVDGTVVVANKDAQPESVRADSPTTRTLQAIPTDMPPSPPDSSAGVDYVDRQPQSDGGAEDERDRNEASELLGDATAEESVVLDQSLAPMPSAPMEGRQDDAETSTSDTASLRDAQTNAALKDQPSSQDRPVTPEAQVTHDDPYAAIQARILARRSIGGTTVFHPTRTSPTRKSTSSNSSTATISSNKSAASRRSHSSQQQAFTTAMVKKACSVFLGPPARLVAIMLQIAARYADAAFGANSMFYVESPIDSPRRVPGSYHLEGDELQDLDSDWEEDDFGVPLRSPVRLAGRGVVGNRGEEERGWGVD</sequence>
<feature type="region of interest" description="Disordered" evidence="6">
    <location>
        <begin position="199"/>
        <end position="444"/>
    </location>
</feature>
<feature type="region of interest" description="Disordered" evidence="6">
    <location>
        <begin position="65"/>
        <end position="93"/>
    </location>
</feature>
<feature type="compositionally biased region" description="Polar residues" evidence="6">
    <location>
        <begin position="280"/>
        <end position="297"/>
    </location>
</feature>
<feature type="compositionally biased region" description="Low complexity" evidence="6">
    <location>
        <begin position="65"/>
        <end position="83"/>
    </location>
</feature>
<feature type="region of interest" description="Disordered" evidence="6">
    <location>
        <begin position="1"/>
        <end position="20"/>
    </location>
</feature>
<keyword evidence="8" id="KW-1185">Reference proteome</keyword>
<evidence type="ECO:0000256" key="4">
    <source>
        <dbReference type="ARBA" id="ARBA00021397"/>
    </source>
</evidence>
<evidence type="ECO:0000256" key="5">
    <source>
        <dbReference type="ARBA" id="ARBA00023136"/>
    </source>
</evidence>
<evidence type="ECO:0000313" key="7">
    <source>
        <dbReference type="EMBL" id="KAK5168835.1"/>
    </source>
</evidence>
<dbReference type="AlphaFoldDB" id="A0AAV9PBB8"/>
<dbReference type="Pfam" id="PF12634">
    <property type="entry name" value="Inp1"/>
    <property type="match status" value="1"/>
</dbReference>
<organism evidence="7 8">
    <name type="scientific">Saxophila tyrrhenica</name>
    <dbReference type="NCBI Taxonomy" id="1690608"/>
    <lineage>
        <taxon>Eukaryota</taxon>
        <taxon>Fungi</taxon>
        <taxon>Dikarya</taxon>
        <taxon>Ascomycota</taxon>
        <taxon>Pezizomycotina</taxon>
        <taxon>Dothideomycetes</taxon>
        <taxon>Dothideomycetidae</taxon>
        <taxon>Mycosphaerellales</taxon>
        <taxon>Extremaceae</taxon>
        <taxon>Saxophila</taxon>
    </lineage>
</organism>
<evidence type="ECO:0000313" key="8">
    <source>
        <dbReference type="Proteomes" id="UP001337655"/>
    </source>
</evidence>
<name>A0AAV9PBB8_9PEZI</name>
<accession>A0AAV9PBB8</accession>
<evidence type="ECO:0000256" key="1">
    <source>
        <dbReference type="ARBA" id="ARBA00003594"/>
    </source>
</evidence>
<feature type="region of interest" description="Disordered" evidence="6">
    <location>
        <begin position="460"/>
        <end position="500"/>
    </location>
</feature>
<comment type="caution">
    <text evidence="7">The sequence shown here is derived from an EMBL/GenBank/DDBJ whole genome shotgun (WGS) entry which is preliminary data.</text>
</comment>
<feature type="compositionally biased region" description="Acidic residues" evidence="6">
    <location>
        <begin position="238"/>
        <end position="248"/>
    </location>
</feature>
<feature type="compositionally biased region" description="Low complexity" evidence="6">
    <location>
        <begin position="1"/>
        <end position="15"/>
    </location>
</feature>
<feature type="compositionally biased region" description="Low complexity" evidence="6">
    <location>
        <begin position="467"/>
        <end position="492"/>
    </location>
</feature>
<comment type="similarity">
    <text evidence="3">Belongs to the INP1 family.</text>
</comment>
<dbReference type="Proteomes" id="UP001337655">
    <property type="component" value="Unassembled WGS sequence"/>
</dbReference>
<reference evidence="7 8" key="1">
    <citation type="submission" date="2023-08" db="EMBL/GenBank/DDBJ databases">
        <title>Black Yeasts Isolated from many extreme environments.</title>
        <authorList>
            <person name="Coleine C."/>
            <person name="Stajich J.E."/>
            <person name="Selbmann L."/>
        </authorList>
    </citation>
    <scope>NUCLEOTIDE SEQUENCE [LARGE SCALE GENOMIC DNA]</scope>
    <source>
        <strain evidence="7 8">CCFEE 5935</strain>
    </source>
</reference>
<dbReference type="InterPro" id="IPR024758">
    <property type="entry name" value="Inp1"/>
</dbReference>
<comment type="subcellular location">
    <subcellularLocation>
        <location evidence="2">Peroxisome membrane</location>
        <topology evidence="2">Peripheral membrane protein</topology>
    </subcellularLocation>
</comment>
<comment type="function">
    <text evidence="1">Required for peroxisome inheritance.</text>
</comment>
<dbReference type="GO" id="GO:0045033">
    <property type="term" value="P:peroxisome inheritance"/>
    <property type="evidence" value="ECO:0007669"/>
    <property type="project" value="InterPro"/>
</dbReference>
<feature type="compositionally biased region" description="Basic residues" evidence="6">
    <location>
        <begin position="199"/>
        <end position="210"/>
    </location>
</feature>
<evidence type="ECO:0000256" key="2">
    <source>
        <dbReference type="ARBA" id="ARBA00004421"/>
    </source>
</evidence>
<evidence type="ECO:0000256" key="3">
    <source>
        <dbReference type="ARBA" id="ARBA00010707"/>
    </source>
</evidence>
<dbReference type="EMBL" id="JAVRRT010000009">
    <property type="protein sequence ID" value="KAK5168835.1"/>
    <property type="molecule type" value="Genomic_DNA"/>
</dbReference>
<keyword evidence="5" id="KW-0472">Membrane</keyword>
<dbReference type="GO" id="GO:0005780">
    <property type="term" value="C:extrinsic component of intraperoxisomal membrane"/>
    <property type="evidence" value="ECO:0007669"/>
    <property type="project" value="InterPro"/>
</dbReference>
<proteinExistence type="inferred from homology"/>
<gene>
    <name evidence="7" type="ORF">LTR77_006144</name>
</gene>
<evidence type="ECO:0000256" key="6">
    <source>
        <dbReference type="SAM" id="MobiDB-lite"/>
    </source>
</evidence>
<feature type="compositionally biased region" description="Polar residues" evidence="6">
    <location>
        <begin position="84"/>
        <end position="93"/>
    </location>
</feature>
<protein>
    <recommendedName>
        <fullName evidence="4">Inheritance of peroxisomes protein 1</fullName>
    </recommendedName>
</protein>
<feature type="compositionally biased region" description="Polar residues" evidence="6">
    <location>
        <begin position="406"/>
        <end position="432"/>
    </location>
</feature>
<dbReference type="GeneID" id="89927484"/>